<dbReference type="Proteomes" id="UP000000383">
    <property type="component" value="Chromosome"/>
</dbReference>
<dbReference type="RefSeq" id="WP_013148209.1">
    <property type="nucleotide sequence ID" value="NC_014207.1"/>
</dbReference>
<dbReference type="InterPro" id="IPR035919">
    <property type="entry name" value="EAL_sf"/>
</dbReference>
<feature type="domain" description="EAL" evidence="1">
    <location>
        <begin position="338"/>
        <end position="599"/>
    </location>
</feature>
<dbReference type="CDD" id="cd01948">
    <property type="entry name" value="EAL"/>
    <property type="match status" value="1"/>
</dbReference>
<sequence length="601" mass="67622">MPNLTNITLQLAHQSNTTTLYQNFEIQLDSNLLLQLMVSYNLKASDVTGDYVFNSLVFEQFVKTEPYNGGNSVLKNTTHAISSWPQKLSWSQLNQQINNFLLAWLNDYKLGANLDAAFLLARCLELKSSKNSQFQSLLTHLIARVTNQLELYKFSYVQNFDLDTGLPNQHLLLNLLNLSLSNIQQNDLSKPSIPAEQTHLGLILVNLNINYGEASQQNSATTNLMLAAMHTIQQHLNDDATLFHVGAIDLAILINPLKSPTQLNLIATKLLHAFETALPLENITLILNPHFGAISTFNIQTNAISFYEYAKLALNQATIKNEQIKIYDQNISSSFMSSQLLDKAIIEALQQNELSLFLQPIVTINDQSLLDEVSRCTSAEVLLRWQSQEWLSISPARLLDVIYKKGFGKVFIRWLINNACQRCAELASTYQHNVSLTINLSSVDLLDSDLPELLSQSIVLWNIPAESLTIEITENDILVDEVKVSRVLDQIIQLGCKLALDDFGTGYSSMARLRNMPINIVKIDQSFVRNISSSTQDRAIVKSIIKLAHSLGKEVIAEGVEDLACLNILKEMNCEKIQGYYYGKPMSFEEFITWLDAFKMP</sequence>
<proteinExistence type="predicted"/>
<dbReference type="SMART" id="SM00052">
    <property type="entry name" value="EAL"/>
    <property type="match status" value="1"/>
</dbReference>
<dbReference type="PROSITE" id="PS50883">
    <property type="entry name" value="EAL"/>
    <property type="match status" value="1"/>
</dbReference>
<protein>
    <submittedName>
        <fullName evidence="2">Diguanylate phosphodiesterase</fullName>
    </submittedName>
</protein>
<dbReference type="AlphaFoldDB" id="D7DIL2"/>
<dbReference type="eggNOG" id="COG2200">
    <property type="taxonomic scope" value="Bacteria"/>
</dbReference>
<dbReference type="Gene3D" id="3.30.70.270">
    <property type="match status" value="1"/>
</dbReference>
<dbReference type="KEGG" id="meh:M301_1517"/>
<dbReference type="PANTHER" id="PTHR33121:SF79">
    <property type="entry name" value="CYCLIC DI-GMP PHOSPHODIESTERASE PDED-RELATED"/>
    <property type="match status" value="1"/>
</dbReference>
<gene>
    <name evidence="2" type="ordered locus">M301_1517</name>
</gene>
<dbReference type="Gene3D" id="3.20.20.450">
    <property type="entry name" value="EAL domain"/>
    <property type="match status" value="1"/>
</dbReference>
<dbReference type="GO" id="GO:0071111">
    <property type="term" value="F:cyclic-guanylate-specific phosphodiesterase activity"/>
    <property type="evidence" value="ECO:0007669"/>
    <property type="project" value="InterPro"/>
</dbReference>
<dbReference type="SUPFAM" id="SSF141868">
    <property type="entry name" value="EAL domain-like"/>
    <property type="match status" value="1"/>
</dbReference>
<keyword evidence="3" id="KW-1185">Reference proteome</keyword>
<dbReference type="STRING" id="666681.M301_1517"/>
<evidence type="ECO:0000313" key="3">
    <source>
        <dbReference type="Proteomes" id="UP000000383"/>
    </source>
</evidence>
<dbReference type="InterPro" id="IPR050706">
    <property type="entry name" value="Cyclic-di-GMP_PDE-like"/>
</dbReference>
<reference evidence="2 3" key="2">
    <citation type="journal article" date="2011" name="J. Bacteriol.">
        <title>Genomes of three methylotrophs from a single niche uncover genetic and metabolic divergence of Methylophilaceae.</title>
        <authorList>
            <person name="Lapidus A."/>
            <person name="Clum A."/>
            <person name="Labutti K."/>
            <person name="Kaluzhnaya M.G."/>
            <person name="Lim S."/>
            <person name="Beck D.A."/>
            <person name="Glavina Del Rio T."/>
            <person name="Nolan M."/>
            <person name="Mavromatis K."/>
            <person name="Huntemann M."/>
            <person name="Lucas S."/>
            <person name="Lidstrom M.E."/>
            <person name="Ivanova N."/>
            <person name="Chistoserdova L."/>
        </authorList>
    </citation>
    <scope>NUCLEOTIDE SEQUENCE [LARGE SCALE GENOMIC DNA]</scope>
    <source>
        <strain evidence="2 3">301</strain>
    </source>
</reference>
<dbReference type="HOGENOM" id="CLU_000445_70_50_4"/>
<accession>D7DIL2</accession>
<dbReference type="InterPro" id="IPR043128">
    <property type="entry name" value="Rev_trsase/Diguanyl_cyclase"/>
</dbReference>
<organism evidence="2 3">
    <name type="scientific">Methylotenera versatilis (strain 301)</name>
    <dbReference type="NCBI Taxonomy" id="666681"/>
    <lineage>
        <taxon>Bacteria</taxon>
        <taxon>Pseudomonadati</taxon>
        <taxon>Pseudomonadota</taxon>
        <taxon>Betaproteobacteria</taxon>
        <taxon>Nitrosomonadales</taxon>
        <taxon>Methylophilaceae</taxon>
        <taxon>Methylotenera</taxon>
    </lineage>
</organism>
<dbReference type="Pfam" id="PF00563">
    <property type="entry name" value="EAL"/>
    <property type="match status" value="1"/>
</dbReference>
<dbReference type="OrthoDB" id="8530607at2"/>
<name>D7DIL2_METV0</name>
<evidence type="ECO:0000259" key="1">
    <source>
        <dbReference type="PROSITE" id="PS50883"/>
    </source>
</evidence>
<evidence type="ECO:0000313" key="2">
    <source>
        <dbReference type="EMBL" id="ADI29897.1"/>
    </source>
</evidence>
<dbReference type="EMBL" id="CP002056">
    <property type="protein sequence ID" value="ADI29897.1"/>
    <property type="molecule type" value="Genomic_DNA"/>
</dbReference>
<reference evidence="3" key="1">
    <citation type="submission" date="2010-05" db="EMBL/GenBank/DDBJ databases">
        <title>Complete sequence of Methylotenera sp. 301.</title>
        <authorList>
            <person name="Lucas S."/>
            <person name="Copeland A."/>
            <person name="Lapidus A."/>
            <person name="Cheng J.-F."/>
            <person name="Bruce D."/>
            <person name="Goodwin L."/>
            <person name="Pitluck S."/>
            <person name="Clum A."/>
            <person name="Land M."/>
            <person name="Hauser L."/>
            <person name="Kyrpides N."/>
            <person name="Ivanova N."/>
            <person name="Chistoservova L."/>
            <person name="Kalyuzhnaya M."/>
            <person name="Woyke T."/>
        </authorList>
    </citation>
    <scope>NUCLEOTIDE SEQUENCE [LARGE SCALE GENOMIC DNA]</scope>
    <source>
        <strain evidence="3">301</strain>
    </source>
</reference>
<dbReference type="InterPro" id="IPR001633">
    <property type="entry name" value="EAL_dom"/>
</dbReference>
<dbReference type="PANTHER" id="PTHR33121">
    <property type="entry name" value="CYCLIC DI-GMP PHOSPHODIESTERASE PDEF"/>
    <property type="match status" value="1"/>
</dbReference>